<proteinExistence type="predicted"/>
<keyword evidence="2" id="KW-1185">Reference proteome</keyword>
<protein>
    <submittedName>
        <fullName evidence="1">Uncharacterized protein</fullName>
    </submittedName>
</protein>
<evidence type="ECO:0000313" key="1">
    <source>
        <dbReference type="EMBL" id="MFB9072805.1"/>
    </source>
</evidence>
<name>A0ABV5G1M7_9MICC</name>
<sequence length="78" mass="8959">MSSMECWTSEPEAPFARYIQMAQKCRTSRNCQIRKSRQRGAASAARGMSQMTNWGEYTLLHSTNAATIRKTRWATRGR</sequence>
<evidence type="ECO:0000313" key="2">
    <source>
        <dbReference type="Proteomes" id="UP001589575"/>
    </source>
</evidence>
<dbReference type="Proteomes" id="UP001589575">
    <property type="component" value="Unassembled WGS sequence"/>
</dbReference>
<reference evidence="1 2" key="1">
    <citation type="submission" date="2024-09" db="EMBL/GenBank/DDBJ databases">
        <authorList>
            <person name="Sun Q."/>
            <person name="Mori K."/>
        </authorList>
    </citation>
    <scope>NUCLEOTIDE SEQUENCE [LARGE SCALE GENOMIC DNA]</scope>
    <source>
        <strain evidence="1 2">CCM 7609</strain>
    </source>
</reference>
<comment type="caution">
    <text evidence="1">The sequence shown here is derived from an EMBL/GenBank/DDBJ whole genome shotgun (WGS) entry which is preliminary data.</text>
</comment>
<gene>
    <name evidence="1" type="ORF">ACFFX0_17000</name>
</gene>
<dbReference type="EMBL" id="JBHMFI010000001">
    <property type="protein sequence ID" value="MFB9072805.1"/>
    <property type="molecule type" value="Genomic_DNA"/>
</dbReference>
<organism evidence="1 2">
    <name type="scientific">Citricoccus parietis</name>
    <dbReference type="NCBI Taxonomy" id="592307"/>
    <lineage>
        <taxon>Bacteria</taxon>
        <taxon>Bacillati</taxon>
        <taxon>Actinomycetota</taxon>
        <taxon>Actinomycetes</taxon>
        <taxon>Micrococcales</taxon>
        <taxon>Micrococcaceae</taxon>
        <taxon>Citricoccus</taxon>
    </lineage>
</organism>
<accession>A0ABV5G1M7</accession>